<proteinExistence type="predicted"/>
<dbReference type="EMBL" id="JBHTEK010000001">
    <property type="protein sequence ID" value="MFC7669311.1"/>
    <property type="molecule type" value="Genomic_DNA"/>
</dbReference>
<protein>
    <submittedName>
        <fullName evidence="1">Uncharacterized protein</fullName>
    </submittedName>
</protein>
<name>A0ABW2UB60_9BACT</name>
<comment type="caution">
    <text evidence="1">The sequence shown here is derived from an EMBL/GenBank/DDBJ whole genome shotgun (WGS) entry which is preliminary data.</text>
</comment>
<keyword evidence="2" id="KW-1185">Reference proteome</keyword>
<sequence length="188" mass="20276">MLNFPATGDLVIAHNLQLREGAFWYQPGEHPRHGGLQANAERAGPARRRAPAALVGTLARHTAELAAGLEALEGQELVALYRDHNGQVQLVGTPEQPLSWKDSYDSGLVTGRRNNYDWTLAGETPRRARPYLGSWDVSAKGLETGLVLQGGSGGSVEIRDRAGNLMARVDAGHTVVLRSGFRVAFTIS</sequence>
<organism evidence="1 2">
    <name type="scientific">Hymenobacter humi</name>
    <dbReference type="NCBI Taxonomy" id="1411620"/>
    <lineage>
        <taxon>Bacteria</taxon>
        <taxon>Pseudomonadati</taxon>
        <taxon>Bacteroidota</taxon>
        <taxon>Cytophagia</taxon>
        <taxon>Cytophagales</taxon>
        <taxon>Hymenobacteraceae</taxon>
        <taxon>Hymenobacter</taxon>
    </lineage>
</organism>
<evidence type="ECO:0000313" key="1">
    <source>
        <dbReference type="EMBL" id="MFC7669311.1"/>
    </source>
</evidence>
<dbReference type="Proteomes" id="UP001596513">
    <property type="component" value="Unassembled WGS sequence"/>
</dbReference>
<evidence type="ECO:0000313" key="2">
    <source>
        <dbReference type="Proteomes" id="UP001596513"/>
    </source>
</evidence>
<reference evidence="2" key="1">
    <citation type="journal article" date="2019" name="Int. J. Syst. Evol. Microbiol.">
        <title>The Global Catalogue of Microorganisms (GCM) 10K type strain sequencing project: providing services to taxonomists for standard genome sequencing and annotation.</title>
        <authorList>
            <consortium name="The Broad Institute Genomics Platform"/>
            <consortium name="The Broad Institute Genome Sequencing Center for Infectious Disease"/>
            <person name="Wu L."/>
            <person name="Ma J."/>
        </authorList>
    </citation>
    <scope>NUCLEOTIDE SEQUENCE [LARGE SCALE GENOMIC DNA]</scope>
    <source>
        <strain evidence="2">JCM 19635</strain>
    </source>
</reference>
<dbReference type="RefSeq" id="WP_380204821.1">
    <property type="nucleotide sequence ID" value="NZ_JBHTEK010000001.1"/>
</dbReference>
<gene>
    <name evidence="1" type="ORF">ACFQT0_19580</name>
</gene>
<accession>A0ABW2UB60</accession>